<name>A0A1B9AU89_9BACI</name>
<organism evidence="2 3">
    <name type="scientific">Pseudobacillus wudalianchiensis</name>
    <dbReference type="NCBI Taxonomy" id="1743143"/>
    <lineage>
        <taxon>Bacteria</taxon>
        <taxon>Bacillati</taxon>
        <taxon>Bacillota</taxon>
        <taxon>Bacilli</taxon>
        <taxon>Bacillales</taxon>
        <taxon>Bacillaceae</taxon>
        <taxon>Pseudobacillus</taxon>
    </lineage>
</organism>
<dbReference type="PANTHER" id="PTHR35792">
    <property type="entry name" value="GENERAL STRESS PROTEIN"/>
    <property type="match status" value="1"/>
</dbReference>
<accession>A0A1B9AU89</accession>
<dbReference type="AlphaFoldDB" id="A0A1B9AU89"/>
<evidence type="ECO:0000313" key="3">
    <source>
        <dbReference type="Proteomes" id="UP000092578"/>
    </source>
</evidence>
<dbReference type="InterPro" id="IPR052928">
    <property type="entry name" value="Desiccation-related_membrane"/>
</dbReference>
<dbReference type="InterPro" id="IPR024623">
    <property type="entry name" value="YtxH"/>
</dbReference>
<keyword evidence="3" id="KW-1185">Reference proteome</keyword>
<dbReference type="EMBL" id="MAYT01000023">
    <property type="protein sequence ID" value="OCA87403.1"/>
    <property type="molecule type" value="Genomic_DNA"/>
</dbReference>
<keyword evidence="1" id="KW-0732">Signal</keyword>
<gene>
    <name evidence="2" type="ORF">A8F95_09225</name>
</gene>
<protein>
    <recommendedName>
        <fullName evidence="4">Gas vesicle protein</fullName>
    </recommendedName>
</protein>
<dbReference type="PANTHER" id="PTHR35792:SF3">
    <property type="entry name" value="IG HYPOTHETICAL 17707"/>
    <property type="match status" value="1"/>
</dbReference>
<comment type="caution">
    <text evidence="2">The sequence shown here is derived from an EMBL/GenBank/DDBJ whole genome shotgun (WGS) entry which is preliminary data.</text>
</comment>
<reference evidence="3" key="1">
    <citation type="submission" date="2016-05" db="EMBL/GenBank/DDBJ databases">
        <authorList>
            <person name="Liu B."/>
            <person name="Wang J."/>
            <person name="Zhu Y."/>
            <person name="Liu G."/>
            <person name="Chen Q."/>
            <person name="Chen Z."/>
            <person name="Lan J."/>
            <person name="Che J."/>
            <person name="Ge C."/>
            <person name="Shi H."/>
            <person name="Pan Z."/>
            <person name="Liu X."/>
        </authorList>
    </citation>
    <scope>NUCLEOTIDE SEQUENCE [LARGE SCALE GENOMIC DNA]</scope>
    <source>
        <strain evidence="3">FJAT-27215</strain>
    </source>
</reference>
<evidence type="ECO:0000256" key="1">
    <source>
        <dbReference type="SAM" id="SignalP"/>
    </source>
</evidence>
<proteinExistence type="predicted"/>
<dbReference type="Pfam" id="PF12732">
    <property type="entry name" value="YtxH"/>
    <property type="match status" value="1"/>
</dbReference>
<sequence length="119" mass="12613">MNAKSLLIGMLTGTAVGAAATLLSTPVSGQEARQKVKVAQSALKSNAQVIKKEAGQVKQAVIHLKDVSKDNIGEVADGLKVSAGIWKESTEPNIQKLQQDVVEVQKTVEDLQKALPARK</sequence>
<evidence type="ECO:0008006" key="4">
    <source>
        <dbReference type="Google" id="ProtNLM"/>
    </source>
</evidence>
<evidence type="ECO:0000313" key="2">
    <source>
        <dbReference type="EMBL" id="OCA87403.1"/>
    </source>
</evidence>
<feature type="signal peptide" evidence="1">
    <location>
        <begin position="1"/>
        <end position="20"/>
    </location>
</feature>
<dbReference type="RefSeq" id="WP_065410848.1">
    <property type="nucleotide sequence ID" value="NZ_MAYT01000023.1"/>
</dbReference>
<feature type="chain" id="PRO_5038968127" description="Gas vesicle protein" evidence="1">
    <location>
        <begin position="21"/>
        <end position="119"/>
    </location>
</feature>
<dbReference type="Proteomes" id="UP000092578">
    <property type="component" value="Unassembled WGS sequence"/>
</dbReference>